<dbReference type="Proteomes" id="UP000828251">
    <property type="component" value="Unassembled WGS sequence"/>
</dbReference>
<accession>A0A9D3WBW5</accession>
<gene>
    <name evidence="1" type="ORF">J1N35_004929</name>
</gene>
<dbReference type="AlphaFoldDB" id="A0A9D3WBW5"/>
<comment type="caution">
    <text evidence="1">The sequence shown here is derived from an EMBL/GenBank/DDBJ whole genome shotgun (WGS) entry which is preliminary data.</text>
</comment>
<reference evidence="1 2" key="1">
    <citation type="journal article" date="2021" name="Plant Biotechnol. J.">
        <title>Multi-omics assisted identification of the key and species-specific regulatory components of drought-tolerant mechanisms in Gossypium stocksii.</title>
        <authorList>
            <person name="Yu D."/>
            <person name="Ke L."/>
            <person name="Zhang D."/>
            <person name="Wu Y."/>
            <person name="Sun Y."/>
            <person name="Mei J."/>
            <person name="Sun J."/>
            <person name="Sun Y."/>
        </authorList>
    </citation>
    <scope>NUCLEOTIDE SEQUENCE [LARGE SCALE GENOMIC DNA]</scope>
    <source>
        <strain evidence="2">cv. E1</strain>
        <tissue evidence="1">Leaf</tissue>
    </source>
</reference>
<organism evidence="1 2">
    <name type="scientific">Gossypium stocksii</name>
    <dbReference type="NCBI Taxonomy" id="47602"/>
    <lineage>
        <taxon>Eukaryota</taxon>
        <taxon>Viridiplantae</taxon>
        <taxon>Streptophyta</taxon>
        <taxon>Embryophyta</taxon>
        <taxon>Tracheophyta</taxon>
        <taxon>Spermatophyta</taxon>
        <taxon>Magnoliopsida</taxon>
        <taxon>eudicotyledons</taxon>
        <taxon>Gunneridae</taxon>
        <taxon>Pentapetalae</taxon>
        <taxon>rosids</taxon>
        <taxon>malvids</taxon>
        <taxon>Malvales</taxon>
        <taxon>Malvaceae</taxon>
        <taxon>Malvoideae</taxon>
        <taxon>Gossypium</taxon>
    </lineage>
</organism>
<keyword evidence="2" id="KW-1185">Reference proteome</keyword>
<protein>
    <recommendedName>
        <fullName evidence="3">Reverse transcriptase domain-containing protein</fullName>
    </recommendedName>
</protein>
<evidence type="ECO:0008006" key="3">
    <source>
        <dbReference type="Google" id="ProtNLM"/>
    </source>
</evidence>
<name>A0A9D3WBW5_9ROSI</name>
<sequence>MEHRYLSSDLLEESDDLIIFNKADTRHSGVLKTILDDFCALSGHKINARKTNIFFSKGVNDIMVNLIST</sequence>
<evidence type="ECO:0000313" key="2">
    <source>
        <dbReference type="Proteomes" id="UP000828251"/>
    </source>
</evidence>
<dbReference type="EMBL" id="JAIQCV010000002">
    <property type="protein sequence ID" value="KAH1121769.1"/>
    <property type="molecule type" value="Genomic_DNA"/>
</dbReference>
<evidence type="ECO:0000313" key="1">
    <source>
        <dbReference type="EMBL" id="KAH1121769.1"/>
    </source>
</evidence>
<feature type="non-terminal residue" evidence="1">
    <location>
        <position position="69"/>
    </location>
</feature>
<proteinExistence type="predicted"/>